<feature type="domain" description="HIT" evidence="6">
    <location>
        <begin position="83"/>
        <end position="192"/>
    </location>
</feature>
<evidence type="ECO:0000313" key="8">
    <source>
        <dbReference type="Proteomes" id="UP000198983"/>
    </source>
</evidence>
<evidence type="ECO:0000259" key="6">
    <source>
        <dbReference type="PROSITE" id="PS51084"/>
    </source>
</evidence>
<dbReference type="GO" id="GO:0000166">
    <property type="term" value="F:nucleotide binding"/>
    <property type="evidence" value="ECO:0007669"/>
    <property type="project" value="UniProtKB-KW"/>
</dbReference>
<reference evidence="7 8" key="1">
    <citation type="submission" date="2016-10" db="EMBL/GenBank/DDBJ databases">
        <authorList>
            <person name="de Groot N.N."/>
        </authorList>
    </citation>
    <scope>NUCLEOTIDE SEQUENCE [LARGE SCALE GENOMIC DNA]</scope>
    <source>
        <strain evidence="7 8">DSM 22024</strain>
    </source>
</reference>
<dbReference type="SUPFAM" id="SSF54197">
    <property type="entry name" value="HIT-like"/>
    <property type="match status" value="1"/>
</dbReference>
<evidence type="ECO:0000256" key="3">
    <source>
        <dbReference type="PIRSR" id="PIRSR639383-2"/>
    </source>
</evidence>
<dbReference type="Proteomes" id="UP000198983">
    <property type="component" value="Chromosome I"/>
</dbReference>
<dbReference type="GO" id="GO:0016787">
    <property type="term" value="F:hydrolase activity"/>
    <property type="evidence" value="ECO:0007669"/>
    <property type="project" value="UniProtKB-KW"/>
</dbReference>
<feature type="binding site" evidence="3">
    <location>
        <position position="181"/>
    </location>
    <ligand>
        <name>substrate</name>
    </ligand>
</feature>
<dbReference type="InterPro" id="IPR036265">
    <property type="entry name" value="HIT-like_sf"/>
</dbReference>
<dbReference type="STRING" id="117157.SAMN04489717_4046"/>
<name>A0A1H1VFQ6_9ACTN</name>
<sequence>MGAGRDGRGARGAHAVRKIWWVDEPEHQHQPDQPGEPERPADPEPQEGVGIPDAFERLWTPHRMAYILGENKPRGDGPRDGCPFCDIPHRSDEDGLVVTRGKVAFAVLNLYPYNPGHLMVCPYRHVADYTELTDEETDEVALLTKQAMRAVRAASGAQGFNVGLNQGPVAGAGIAAHLHQHIVPRWAGDTNFMPVVGRTKVLPVLLRETRALLAQAWPTD</sequence>
<feature type="short sequence motif" description="Histidine triad motif" evidence="4">
    <location>
        <begin position="177"/>
        <end position="181"/>
    </location>
</feature>
<dbReference type="InterPro" id="IPR052908">
    <property type="entry name" value="AP-4-A_phosphorylase"/>
</dbReference>
<feature type="active site" description="Tele-AMP-histidine intermediate" evidence="2">
    <location>
        <position position="179"/>
    </location>
</feature>
<dbReference type="CDD" id="cd01275">
    <property type="entry name" value="FHIT"/>
    <property type="match status" value="1"/>
</dbReference>
<feature type="binding site" evidence="3">
    <location>
        <position position="109"/>
    </location>
    <ligand>
        <name>substrate</name>
    </ligand>
</feature>
<proteinExistence type="predicted"/>
<feature type="region of interest" description="Disordered" evidence="5">
    <location>
        <begin position="1"/>
        <end position="50"/>
    </location>
</feature>
<gene>
    <name evidence="7" type="ORF">SAMN04489717_4046</name>
</gene>
<organism evidence="7 8">
    <name type="scientific">Actinopolymorpha singaporensis</name>
    <dbReference type="NCBI Taxonomy" id="117157"/>
    <lineage>
        <taxon>Bacteria</taxon>
        <taxon>Bacillati</taxon>
        <taxon>Actinomycetota</taxon>
        <taxon>Actinomycetes</taxon>
        <taxon>Propionibacteriales</taxon>
        <taxon>Actinopolymorphaceae</taxon>
        <taxon>Actinopolymorpha</taxon>
    </lineage>
</organism>
<feature type="compositionally biased region" description="Basic and acidic residues" evidence="5">
    <location>
        <begin position="20"/>
        <end position="42"/>
    </location>
</feature>
<evidence type="ECO:0000256" key="5">
    <source>
        <dbReference type="SAM" id="MobiDB-lite"/>
    </source>
</evidence>
<keyword evidence="1" id="KW-0547">Nucleotide-binding</keyword>
<dbReference type="PROSITE" id="PS51084">
    <property type="entry name" value="HIT_2"/>
    <property type="match status" value="1"/>
</dbReference>
<evidence type="ECO:0000256" key="4">
    <source>
        <dbReference type="PROSITE-ProRule" id="PRU00464"/>
    </source>
</evidence>
<keyword evidence="8" id="KW-1185">Reference proteome</keyword>
<evidence type="ECO:0000256" key="1">
    <source>
        <dbReference type="ARBA" id="ARBA00022741"/>
    </source>
</evidence>
<protein>
    <submittedName>
        <fullName evidence="7">Diadenosine tetraphosphate (Ap4A) hydrolase</fullName>
    </submittedName>
</protein>
<keyword evidence="7" id="KW-0378">Hydrolase</keyword>
<dbReference type="Pfam" id="PF01230">
    <property type="entry name" value="HIT"/>
    <property type="match status" value="1"/>
</dbReference>
<evidence type="ECO:0000313" key="7">
    <source>
        <dbReference type="EMBL" id="SDS83505.1"/>
    </source>
</evidence>
<dbReference type="InterPro" id="IPR039383">
    <property type="entry name" value="FHIT"/>
</dbReference>
<dbReference type="AlphaFoldDB" id="A0A1H1VFQ6"/>
<accession>A0A1H1VFQ6</accession>
<dbReference type="PANTHER" id="PTHR42997">
    <property type="entry name" value="HIT FAMILY HYDROLASE"/>
    <property type="match status" value="1"/>
</dbReference>
<dbReference type="PANTHER" id="PTHR42997:SF1">
    <property type="entry name" value="AP-4-A PHOSPHORYLASE"/>
    <property type="match status" value="1"/>
</dbReference>
<dbReference type="InterPro" id="IPR011146">
    <property type="entry name" value="HIT-like"/>
</dbReference>
<evidence type="ECO:0000256" key="2">
    <source>
        <dbReference type="PIRSR" id="PIRSR639383-1"/>
    </source>
</evidence>
<dbReference type="Gene3D" id="3.30.428.10">
    <property type="entry name" value="HIT-like"/>
    <property type="match status" value="1"/>
</dbReference>
<dbReference type="EMBL" id="LT629732">
    <property type="protein sequence ID" value="SDS83505.1"/>
    <property type="molecule type" value="Genomic_DNA"/>
</dbReference>